<evidence type="ECO:0000256" key="5">
    <source>
        <dbReference type="ARBA" id="ARBA00004817"/>
    </source>
</evidence>
<evidence type="ECO:0000256" key="7">
    <source>
        <dbReference type="ARBA" id="ARBA00014401"/>
    </source>
</evidence>
<keyword evidence="10" id="KW-0057">Aromatic amino acid biosynthesis</keyword>
<dbReference type="NCBIfam" id="TIGR01805">
    <property type="entry name" value="CM_mono_grmpos"/>
    <property type="match status" value="1"/>
</dbReference>
<dbReference type="HOGENOM" id="CLU_035008_1_1_0"/>
<evidence type="ECO:0000259" key="20">
    <source>
        <dbReference type="PROSITE" id="PS51168"/>
    </source>
</evidence>
<evidence type="ECO:0000256" key="12">
    <source>
        <dbReference type="ARBA" id="ARBA00023235"/>
    </source>
</evidence>
<dbReference type="InterPro" id="IPR002701">
    <property type="entry name" value="CM_II_prokaryot"/>
</dbReference>
<evidence type="ECO:0000256" key="17">
    <source>
        <dbReference type="ARBA" id="ARBA00047848"/>
    </source>
</evidence>
<evidence type="ECO:0000256" key="9">
    <source>
        <dbReference type="ARBA" id="ARBA00022605"/>
    </source>
</evidence>
<dbReference type="GO" id="GO:0004106">
    <property type="term" value="F:chorismate mutase activity"/>
    <property type="evidence" value="ECO:0007669"/>
    <property type="project" value="UniProtKB-EC"/>
</dbReference>
<comment type="subcellular location">
    <subcellularLocation>
        <location evidence="3">Cytoplasm</location>
    </subcellularLocation>
</comment>
<feature type="binding site" evidence="18">
    <location>
        <position position="27"/>
    </location>
    <ligand>
        <name>substrate</name>
    </ligand>
</feature>
<dbReference type="PANTHER" id="PTHR21022">
    <property type="entry name" value="PREPHENATE DEHYDRATASE P PROTEIN"/>
    <property type="match status" value="1"/>
</dbReference>
<evidence type="ECO:0000256" key="19">
    <source>
        <dbReference type="PIRSR" id="PIRSR001500-2"/>
    </source>
</evidence>
<keyword evidence="11" id="KW-0584">Phenylalanine biosynthesis</keyword>
<keyword evidence="8" id="KW-0963">Cytoplasm</keyword>
<keyword evidence="9" id="KW-0028">Amino-acid biosynthesis</keyword>
<evidence type="ECO:0000256" key="15">
    <source>
        <dbReference type="ARBA" id="ARBA00031175"/>
    </source>
</evidence>
<keyword evidence="24" id="KW-1185">Reference proteome</keyword>
<keyword evidence="14" id="KW-0511">Multifunctional enzyme</keyword>
<dbReference type="InterPro" id="IPR011279">
    <property type="entry name" value="Chorismate_mutase_GmP"/>
</dbReference>
<dbReference type="Gene3D" id="3.30.70.260">
    <property type="match status" value="1"/>
</dbReference>
<comment type="pathway">
    <text evidence="4">Amino-acid biosynthesis; L-phenylalanine biosynthesis; phenylpyruvate from prephenate: step 1/1.</text>
</comment>
<comment type="pathway">
    <text evidence="5">Metabolic intermediate biosynthesis; prephenate biosynthesis; prephenate from chorismate: step 1/1.</text>
</comment>
<evidence type="ECO:0000256" key="16">
    <source>
        <dbReference type="ARBA" id="ARBA00031520"/>
    </source>
</evidence>
<evidence type="ECO:0000259" key="21">
    <source>
        <dbReference type="PROSITE" id="PS51171"/>
    </source>
</evidence>
<dbReference type="UniPathway" id="UPA00121">
    <property type="reaction ID" value="UER00345"/>
</dbReference>
<evidence type="ECO:0000256" key="1">
    <source>
        <dbReference type="ARBA" id="ARBA00000824"/>
    </source>
</evidence>
<dbReference type="Proteomes" id="UP000000845">
    <property type="component" value="Chromosome"/>
</dbReference>
<feature type="binding site" evidence="18">
    <location>
        <position position="51"/>
    </location>
    <ligand>
        <name>substrate</name>
    </ligand>
</feature>
<dbReference type="STRING" id="526218.Sterm_2375"/>
<sequence>MPELDLGEIRTRIDNIDKELVKLLEERMIIVEDVIEYKAANNMKIFDAKREEEVIKKNIDRVKEKKLKKYIEKMLNDIMSVSKEYQETKIFKIKDNNFNADFKGKKMGYTGVPGSFGHEVLLNLVDEKHSEIKKYSTHEEVAEAVARGEIDYGVIPIENSSTGEVRDSIDLIKEKDIYIVGEISHKIKQNLLGVKGSRIENIKNVYSHEQALMQCSKFLKEHSDWNSIACSNTAIAAEFIKKEDNNENACIANIKTKNIYDLELLAEGINNNKENYTRFIIISKSMKISEKSNKISIVTTIEHKAGSLFKLIEIFSKENLNMVSIKSRPIPNKAWEYYFYIDFEGNLNDENVIRAFENIKVQMSYMKILGNYRSDIKI</sequence>
<evidence type="ECO:0000256" key="2">
    <source>
        <dbReference type="ARBA" id="ARBA00002364"/>
    </source>
</evidence>
<evidence type="ECO:0000256" key="10">
    <source>
        <dbReference type="ARBA" id="ARBA00023141"/>
    </source>
</evidence>
<dbReference type="SMART" id="SM00830">
    <property type="entry name" value="CM_2"/>
    <property type="match status" value="1"/>
</dbReference>
<evidence type="ECO:0000313" key="24">
    <source>
        <dbReference type="Proteomes" id="UP000000845"/>
    </source>
</evidence>
<feature type="binding site" evidence="18">
    <location>
        <position position="86"/>
    </location>
    <ligand>
        <name>substrate</name>
    </ligand>
</feature>
<dbReference type="Gene3D" id="3.40.190.10">
    <property type="entry name" value="Periplasmic binding protein-like II"/>
    <property type="match status" value="2"/>
</dbReference>
<reference evidence="23 24" key="2">
    <citation type="journal article" date="2010" name="Stand. Genomic Sci.">
        <title>Complete genome sequence of Sebaldella termitidis type strain (NCTC 11300).</title>
        <authorList>
            <person name="Harmon-Smith M."/>
            <person name="Celia L."/>
            <person name="Chertkov O."/>
            <person name="Lapidus A."/>
            <person name="Copeland A."/>
            <person name="Glavina Del Rio T."/>
            <person name="Nolan M."/>
            <person name="Lucas S."/>
            <person name="Tice H."/>
            <person name="Cheng J.F."/>
            <person name="Han C."/>
            <person name="Detter J.C."/>
            <person name="Bruce D."/>
            <person name="Goodwin L."/>
            <person name="Pitluck S."/>
            <person name="Pati A."/>
            <person name="Liolios K."/>
            <person name="Ivanova N."/>
            <person name="Mavromatis K."/>
            <person name="Mikhailova N."/>
            <person name="Chen A."/>
            <person name="Palaniappan K."/>
            <person name="Land M."/>
            <person name="Hauser L."/>
            <person name="Chang Y.J."/>
            <person name="Jeffries C.D."/>
            <person name="Brettin T."/>
            <person name="Goker M."/>
            <person name="Beck B."/>
            <person name="Bristow J."/>
            <person name="Eisen J.A."/>
            <person name="Markowitz V."/>
            <person name="Hugenholtz P."/>
            <person name="Kyrpides N.C."/>
            <person name="Klenk H.P."/>
            <person name="Chen F."/>
        </authorList>
    </citation>
    <scope>NUCLEOTIDE SEQUENCE [LARGE SCALE GENOMIC DNA]</scope>
    <source>
        <strain evidence="24">ATCC 33386 / NCTC 11300</strain>
    </source>
</reference>
<evidence type="ECO:0000256" key="4">
    <source>
        <dbReference type="ARBA" id="ARBA00004741"/>
    </source>
</evidence>
<dbReference type="PANTHER" id="PTHR21022:SF19">
    <property type="entry name" value="PREPHENATE DEHYDRATASE-RELATED"/>
    <property type="match status" value="1"/>
</dbReference>
<dbReference type="InterPro" id="IPR008242">
    <property type="entry name" value="Chor_mutase/pphenate_deHydtase"/>
</dbReference>
<dbReference type="SUPFAM" id="SSF48600">
    <property type="entry name" value="Chorismate mutase II"/>
    <property type="match status" value="1"/>
</dbReference>
<dbReference type="GO" id="GO:0009094">
    <property type="term" value="P:L-phenylalanine biosynthetic process"/>
    <property type="evidence" value="ECO:0007669"/>
    <property type="project" value="UniProtKB-UniPathway"/>
</dbReference>
<accession>D1AL85</accession>
<comment type="function">
    <text evidence="2">Catalyzes the Claisen rearrangement of chorismate to prephenate and the decarboxylation/dehydration of prephenate to phenylpyruvate.</text>
</comment>
<feature type="site" description="Essential for prephenate dehydratase activity" evidence="19">
    <location>
        <position position="277"/>
    </location>
</feature>
<dbReference type="CDD" id="cd04905">
    <property type="entry name" value="ACT_CM-PDT"/>
    <property type="match status" value="1"/>
</dbReference>
<dbReference type="GO" id="GO:0046417">
    <property type="term" value="P:chorismate metabolic process"/>
    <property type="evidence" value="ECO:0007669"/>
    <property type="project" value="InterPro"/>
</dbReference>
<gene>
    <name evidence="23" type="ordered locus">Sterm_2375</name>
</gene>
<feature type="binding site" evidence="18">
    <location>
        <position position="82"/>
    </location>
    <ligand>
        <name>substrate</name>
    </ligand>
</feature>
<dbReference type="EC" id="4.2.1.51" evidence="6"/>
<comment type="catalytic activity">
    <reaction evidence="17">
        <text>prephenate + H(+) = 3-phenylpyruvate + CO2 + H2O</text>
        <dbReference type="Rhea" id="RHEA:21648"/>
        <dbReference type="ChEBI" id="CHEBI:15377"/>
        <dbReference type="ChEBI" id="CHEBI:15378"/>
        <dbReference type="ChEBI" id="CHEBI:16526"/>
        <dbReference type="ChEBI" id="CHEBI:18005"/>
        <dbReference type="ChEBI" id="CHEBI:29934"/>
        <dbReference type="EC" id="4.2.1.51"/>
    </reaction>
</comment>
<dbReference type="SUPFAM" id="SSF53850">
    <property type="entry name" value="Periplasmic binding protein-like II"/>
    <property type="match status" value="1"/>
</dbReference>
<dbReference type="Gene3D" id="1.20.59.10">
    <property type="entry name" value="Chorismate mutase"/>
    <property type="match status" value="1"/>
</dbReference>
<feature type="domain" description="ACT" evidence="22">
    <location>
        <begin position="296"/>
        <end position="373"/>
    </location>
</feature>
<evidence type="ECO:0000259" key="22">
    <source>
        <dbReference type="PROSITE" id="PS51671"/>
    </source>
</evidence>
<dbReference type="PROSITE" id="PS51168">
    <property type="entry name" value="CHORISMATE_MUT_2"/>
    <property type="match status" value="1"/>
</dbReference>
<evidence type="ECO:0000256" key="14">
    <source>
        <dbReference type="ARBA" id="ARBA00023268"/>
    </source>
</evidence>
<evidence type="ECO:0000256" key="13">
    <source>
        <dbReference type="ARBA" id="ARBA00023239"/>
    </source>
</evidence>
<dbReference type="EMBL" id="CP001739">
    <property type="protein sequence ID" value="ACZ09228.1"/>
    <property type="molecule type" value="Genomic_DNA"/>
</dbReference>
<dbReference type="UniPathway" id="UPA00120">
    <property type="reaction ID" value="UER00203"/>
</dbReference>
<dbReference type="PIRSF" id="PIRSF001500">
    <property type="entry name" value="Chor_mut_pdt_Ppr"/>
    <property type="match status" value="1"/>
</dbReference>
<keyword evidence="12" id="KW-0413">Isomerase</keyword>
<dbReference type="PROSITE" id="PS51671">
    <property type="entry name" value="ACT"/>
    <property type="match status" value="1"/>
</dbReference>
<dbReference type="GO" id="GO:0004664">
    <property type="term" value="F:prephenate dehydratase activity"/>
    <property type="evidence" value="ECO:0007669"/>
    <property type="project" value="UniProtKB-EC"/>
</dbReference>
<feature type="binding site" evidence="18">
    <location>
        <position position="47"/>
    </location>
    <ligand>
        <name>substrate</name>
    </ligand>
</feature>
<dbReference type="eggNOG" id="COG1605">
    <property type="taxonomic scope" value="Bacteria"/>
</dbReference>
<dbReference type="InterPro" id="IPR036263">
    <property type="entry name" value="Chorismate_II_sf"/>
</dbReference>
<protein>
    <recommendedName>
        <fullName evidence="7">Bifunctional chorismate mutase/prephenate dehydratase</fullName>
        <ecNumber evidence="6">4.2.1.51</ecNumber>
    </recommendedName>
    <alternativeName>
        <fullName evidence="16">Chorismate mutase-prephenate dehydratase</fullName>
    </alternativeName>
    <alternativeName>
        <fullName evidence="15">p-protein</fullName>
    </alternativeName>
</protein>
<dbReference type="KEGG" id="str:Sterm_2375"/>
<evidence type="ECO:0000256" key="8">
    <source>
        <dbReference type="ARBA" id="ARBA00022490"/>
    </source>
</evidence>
<dbReference type="SUPFAM" id="SSF55021">
    <property type="entry name" value="ACT-like"/>
    <property type="match status" value="1"/>
</dbReference>
<dbReference type="InterPro" id="IPR018528">
    <property type="entry name" value="Preph_deHydtase_CS"/>
</dbReference>
<reference evidence="24" key="1">
    <citation type="submission" date="2009-09" db="EMBL/GenBank/DDBJ databases">
        <title>The complete chromosome of Sebaldella termitidis ATCC 33386.</title>
        <authorList>
            <consortium name="US DOE Joint Genome Institute (JGI-PGF)"/>
            <person name="Lucas S."/>
            <person name="Copeland A."/>
            <person name="Lapidus A."/>
            <person name="Glavina del Rio T."/>
            <person name="Dalin E."/>
            <person name="Tice H."/>
            <person name="Bruce D."/>
            <person name="Goodwin L."/>
            <person name="Pitluck S."/>
            <person name="Kyrpides N."/>
            <person name="Mavromatis K."/>
            <person name="Ivanova N."/>
            <person name="Mikhailova N."/>
            <person name="Sims D."/>
            <person name="Meincke L."/>
            <person name="Brettin T."/>
            <person name="Detter J.C."/>
            <person name="Han C."/>
            <person name="Larimer F."/>
            <person name="Land M."/>
            <person name="Hauser L."/>
            <person name="Markowitz V."/>
            <person name="Cheng J.F."/>
            <person name="Hugenholtz P."/>
            <person name="Woyke T."/>
            <person name="Wu D."/>
            <person name="Eisen J.A."/>
        </authorList>
    </citation>
    <scope>NUCLEOTIDE SEQUENCE [LARGE SCALE GENOMIC DNA]</scope>
    <source>
        <strain evidence="24">ATCC 33386 / NCTC 11300</strain>
    </source>
</reference>
<evidence type="ECO:0000313" key="23">
    <source>
        <dbReference type="EMBL" id="ACZ09228.1"/>
    </source>
</evidence>
<dbReference type="InterPro" id="IPR045865">
    <property type="entry name" value="ACT-like_dom_sf"/>
</dbReference>
<feature type="binding site" evidence="18">
    <location>
        <position position="10"/>
    </location>
    <ligand>
        <name>substrate</name>
    </ligand>
</feature>
<evidence type="ECO:0000256" key="11">
    <source>
        <dbReference type="ARBA" id="ARBA00023222"/>
    </source>
</evidence>
<organism evidence="23 24">
    <name type="scientific">Sebaldella termitidis (strain ATCC 33386 / NCTC 11300)</name>
    <dbReference type="NCBI Taxonomy" id="526218"/>
    <lineage>
        <taxon>Bacteria</taxon>
        <taxon>Fusobacteriati</taxon>
        <taxon>Fusobacteriota</taxon>
        <taxon>Fusobacteriia</taxon>
        <taxon>Fusobacteriales</taxon>
        <taxon>Leptotrichiaceae</taxon>
        <taxon>Sebaldella</taxon>
    </lineage>
</organism>
<feature type="binding site" evidence="18">
    <location>
        <position position="38"/>
    </location>
    <ligand>
        <name>substrate</name>
    </ligand>
</feature>
<dbReference type="AlphaFoldDB" id="D1AL85"/>
<evidence type="ECO:0000256" key="6">
    <source>
        <dbReference type="ARBA" id="ARBA00013147"/>
    </source>
</evidence>
<dbReference type="eggNOG" id="COG0077">
    <property type="taxonomic scope" value="Bacteria"/>
</dbReference>
<evidence type="ECO:0000256" key="3">
    <source>
        <dbReference type="ARBA" id="ARBA00004496"/>
    </source>
</evidence>
<feature type="domain" description="Prephenate dehydratase" evidence="21">
    <location>
        <begin position="106"/>
        <end position="284"/>
    </location>
</feature>
<name>D1AL85_SEBTE</name>
<dbReference type="Pfam" id="PF00800">
    <property type="entry name" value="PDT"/>
    <property type="match status" value="1"/>
</dbReference>
<comment type="catalytic activity">
    <reaction evidence="1">
        <text>chorismate = prephenate</text>
        <dbReference type="Rhea" id="RHEA:13897"/>
        <dbReference type="ChEBI" id="CHEBI:29748"/>
        <dbReference type="ChEBI" id="CHEBI:29934"/>
        <dbReference type="EC" id="5.4.99.5"/>
    </reaction>
</comment>
<feature type="domain" description="Chorismate mutase" evidence="20">
    <location>
        <begin position="1"/>
        <end position="90"/>
    </location>
</feature>
<dbReference type="CDD" id="cd13631">
    <property type="entry name" value="PBP2_Ct-PDT_like"/>
    <property type="match status" value="1"/>
</dbReference>
<dbReference type="GO" id="GO:0005737">
    <property type="term" value="C:cytoplasm"/>
    <property type="evidence" value="ECO:0007669"/>
    <property type="project" value="UniProtKB-SubCell"/>
</dbReference>
<dbReference type="Pfam" id="PF01817">
    <property type="entry name" value="CM_2"/>
    <property type="match status" value="1"/>
</dbReference>
<evidence type="ECO:0000256" key="18">
    <source>
        <dbReference type="PIRSR" id="PIRSR001500-1"/>
    </source>
</evidence>
<dbReference type="PROSITE" id="PS51171">
    <property type="entry name" value="PREPHENATE_DEHYDR_3"/>
    <property type="match status" value="1"/>
</dbReference>
<dbReference type="InterPro" id="IPR002912">
    <property type="entry name" value="ACT_dom"/>
</dbReference>
<proteinExistence type="predicted"/>
<dbReference type="PROSITE" id="PS00857">
    <property type="entry name" value="PREPHENATE_DEHYDR_1"/>
    <property type="match status" value="1"/>
</dbReference>
<dbReference type="InterPro" id="IPR036979">
    <property type="entry name" value="CM_dom_sf"/>
</dbReference>
<dbReference type="RefSeq" id="WP_012861822.1">
    <property type="nucleotide sequence ID" value="NC_013517.1"/>
</dbReference>
<keyword evidence="13 23" id="KW-0456">Lyase</keyword>
<dbReference type="InterPro" id="IPR001086">
    <property type="entry name" value="Preph_deHydtase"/>
</dbReference>